<sequence>MTGFHIAQINIARFVKPKDHPDNAGFMDALDHVNAQADGAPGFIWRLVGEGNDAISIDAIPDDPRLAVNMSVWTDIEALAAFVYRNPDHLAIMRRRREWLEQMDLYQALWWVPVGHVPTVAEGMARLQLLSLKGPTAEAFTFRQNFAAPDGTPASPILDECA</sequence>
<feature type="domain" description="DUF3291" evidence="1">
    <location>
        <begin position="6"/>
        <end position="144"/>
    </location>
</feature>
<organism evidence="2 3">
    <name type="scientific">Sphingorhabdus buctiana</name>
    <dbReference type="NCBI Taxonomy" id="1508805"/>
    <lineage>
        <taxon>Bacteria</taxon>
        <taxon>Pseudomonadati</taxon>
        <taxon>Pseudomonadota</taxon>
        <taxon>Alphaproteobacteria</taxon>
        <taxon>Sphingomonadales</taxon>
        <taxon>Sphingomonadaceae</taxon>
        <taxon>Sphingorhabdus</taxon>
    </lineage>
</organism>
<keyword evidence="3" id="KW-1185">Reference proteome</keyword>
<evidence type="ECO:0000313" key="3">
    <source>
        <dbReference type="Proteomes" id="UP001597215"/>
    </source>
</evidence>
<name>A0ABW4MGD3_9SPHN</name>
<dbReference type="Proteomes" id="UP001597215">
    <property type="component" value="Unassembled WGS sequence"/>
</dbReference>
<protein>
    <submittedName>
        <fullName evidence="2">DUF3291 domain-containing protein</fullName>
    </submittedName>
</protein>
<evidence type="ECO:0000313" key="2">
    <source>
        <dbReference type="EMBL" id="MFD1767424.1"/>
    </source>
</evidence>
<comment type="caution">
    <text evidence="2">The sequence shown here is derived from an EMBL/GenBank/DDBJ whole genome shotgun (WGS) entry which is preliminary data.</text>
</comment>
<dbReference type="SUPFAM" id="SSF54909">
    <property type="entry name" value="Dimeric alpha+beta barrel"/>
    <property type="match status" value="1"/>
</dbReference>
<dbReference type="EMBL" id="JBHUEL010000010">
    <property type="protein sequence ID" value="MFD1767424.1"/>
    <property type="molecule type" value="Genomic_DNA"/>
</dbReference>
<dbReference type="RefSeq" id="WP_381514800.1">
    <property type="nucleotide sequence ID" value="NZ_JBHUEL010000010.1"/>
</dbReference>
<accession>A0ABW4MGD3</accession>
<dbReference type="InterPro" id="IPR011008">
    <property type="entry name" value="Dimeric_a/b-barrel"/>
</dbReference>
<proteinExistence type="predicted"/>
<dbReference type="InterPro" id="IPR021708">
    <property type="entry name" value="DUF3291"/>
</dbReference>
<evidence type="ECO:0000259" key="1">
    <source>
        <dbReference type="Pfam" id="PF11695"/>
    </source>
</evidence>
<reference evidence="3" key="1">
    <citation type="journal article" date="2019" name="Int. J. Syst. Evol. Microbiol.">
        <title>The Global Catalogue of Microorganisms (GCM) 10K type strain sequencing project: providing services to taxonomists for standard genome sequencing and annotation.</title>
        <authorList>
            <consortium name="The Broad Institute Genomics Platform"/>
            <consortium name="The Broad Institute Genome Sequencing Center for Infectious Disease"/>
            <person name="Wu L."/>
            <person name="Ma J."/>
        </authorList>
    </citation>
    <scope>NUCLEOTIDE SEQUENCE [LARGE SCALE GENOMIC DNA]</scope>
    <source>
        <strain evidence="3">CGMCC 1.12449</strain>
    </source>
</reference>
<gene>
    <name evidence="2" type="ORF">ACFSAG_11300</name>
</gene>
<dbReference type="Pfam" id="PF11695">
    <property type="entry name" value="DUF3291"/>
    <property type="match status" value="1"/>
</dbReference>